<gene>
    <name evidence="1" type="ORF">SAMN04489765_1184</name>
</gene>
<protein>
    <submittedName>
        <fullName evidence="1">Uncharacterized protein</fullName>
    </submittedName>
</protein>
<dbReference type="AlphaFoldDB" id="A0A1H1CFN2"/>
<organism evidence="1 2">
    <name type="scientific">Tsukamurella pulmonis</name>
    <dbReference type="NCBI Taxonomy" id="47312"/>
    <lineage>
        <taxon>Bacteria</taxon>
        <taxon>Bacillati</taxon>
        <taxon>Actinomycetota</taxon>
        <taxon>Actinomycetes</taxon>
        <taxon>Mycobacteriales</taxon>
        <taxon>Tsukamurellaceae</taxon>
        <taxon>Tsukamurella</taxon>
    </lineage>
</organism>
<accession>A0A1H1CFN2</accession>
<evidence type="ECO:0000313" key="2">
    <source>
        <dbReference type="Proteomes" id="UP000183053"/>
    </source>
</evidence>
<keyword evidence="2" id="KW-1185">Reference proteome</keyword>
<sequence>MAAHLKKKAVQRAGLDACHRWVAGYTPRVATHDAGTGATKVLKDSPSVAAFWAGMAPKLAAEYAAIDTEMAALPAVLTIAAPIPELVEVLTEYRRLITVYRSTVQAAQAAAAGPPNMWGGTNEAYKAVTDHMNAKIVTLCNRIEDE</sequence>
<name>A0A1H1CFN2_9ACTN</name>
<dbReference type="EMBL" id="FNLF01000002">
    <property type="protein sequence ID" value="SDQ62997.1"/>
    <property type="molecule type" value="Genomic_DNA"/>
</dbReference>
<evidence type="ECO:0000313" key="1">
    <source>
        <dbReference type="EMBL" id="SDQ62997.1"/>
    </source>
</evidence>
<proteinExistence type="predicted"/>
<dbReference type="RefSeq" id="WP_068566739.1">
    <property type="nucleotide sequence ID" value="NZ_FNLF01000002.1"/>
</dbReference>
<reference evidence="2" key="1">
    <citation type="submission" date="2016-10" db="EMBL/GenBank/DDBJ databases">
        <authorList>
            <person name="Varghese N."/>
            <person name="Submissions S."/>
        </authorList>
    </citation>
    <scope>NUCLEOTIDE SEQUENCE [LARGE SCALE GENOMIC DNA]</scope>
    <source>
        <strain evidence="2">DSM 44142</strain>
    </source>
</reference>
<dbReference type="Proteomes" id="UP000183053">
    <property type="component" value="Unassembled WGS sequence"/>
</dbReference>